<keyword evidence="2" id="KW-0808">Transferase</keyword>
<keyword evidence="5" id="KW-0067">ATP-binding</keyword>
<evidence type="ECO:0000256" key="2">
    <source>
        <dbReference type="ARBA" id="ARBA00022679"/>
    </source>
</evidence>
<evidence type="ECO:0000256" key="1">
    <source>
        <dbReference type="ARBA" id="ARBA00004148"/>
    </source>
</evidence>
<evidence type="ECO:0000256" key="5">
    <source>
        <dbReference type="ARBA" id="ARBA00022840"/>
    </source>
</evidence>
<dbReference type="EC" id="2.7.1.91" evidence="7"/>
<evidence type="ECO:0000256" key="4">
    <source>
        <dbReference type="ARBA" id="ARBA00022777"/>
    </source>
</evidence>
<dbReference type="Proteomes" id="UP000886520">
    <property type="component" value="Chromosome 24"/>
</dbReference>
<dbReference type="InterPro" id="IPR045540">
    <property type="entry name" value="YegS/DAGK_C"/>
</dbReference>
<dbReference type="SMART" id="SM00046">
    <property type="entry name" value="DAGKc"/>
    <property type="match status" value="1"/>
</dbReference>
<gene>
    <name evidence="9" type="ORF">GOP47_0024539</name>
</gene>
<dbReference type="InterPro" id="IPR016064">
    <property type="entry name" value="NAD/diacylglycerol_kinase_sf"/>
</dbReference>
<evidence type="ECO:0000256" key="6">
    <source>
        <dbReference type="ARBA" id="ARBA00023136"/>
    </source>
</evidence>
<dbReference type="Pfam" id="PF00781">
    <property type="entry name" value="DAGK_cat"/>
    <property type="match status" value="1"/>
</dbReference>
<evidence type="ECO:0000313" key="10">
    <source>
        <dbReference type="Proteomes" id="UP000886520"/>
    </source>
</evidence>
<accession>A0A9D4U496</accession>
<dbReference type="InterPro" id="IPR017438">
    <property type="entry name" value="ATP-NAD_kinase_N"/>
</dbReference>
<dbReference type="EMBL" id="JABFUD020000024">
    <property type="protein sequence ID" value="KAI5060119.1"/>
    <property type="molecule type" value="Genomic_DNA"/>
</dbReference>
<keyword evidence="3" id="KW-0547">Nucleotide-binding</keyword>
<dbReference type="GO" id="GO:0071215">
    <property type="term" value="P:cellular response to abscisic acid stimulus"/>
    <property type="evidence" value="ECO:0007669"/>
    <property type="project" value="UniProtKB-ARBA"/>
</dbReference>
<dbReference type="SUPFAM" id="SSF111331">
    <property type="entry name" value="NAD kinase/diacylglycerol kinase-like"/>
    <property type="match status" value="1"/>
</dbReference>
<dbReference type="PROSITE" id="PS50146">
    <property type="entry name" value="DAGK"/>
    <property type="match status" value="1"/>
</dbReference>
<organism evidence="9 10">
    <name type="scientific">Adiantum capillus-veneris</name>
    <name type="common">Maidenhair fern</name>
    <dbReference type="NCBI Taxonomy" id="13818"/>
    <lineage>
        <taxon>Eukaryota</taxon>
        <taxon>Viridiplantae</taxon>
        <taxon>Streptophyta</taxon>
        <taxon>Embryophyta</taxon>
        <taxon>Tracheophyta</taxon>
        <taxon>Polypodiopsida</taxon>
        <taxon>Polypodiidae</taxon>
        <taxon>Polypodiales</taxon>
        <taxon>Pteridineae</taxon>
        <taxon>Pteridaceae</taxon>
        <taxon>Vittarioideae</taxon>
        <taxon>Adiantum</taxon>
    </lineage>
</organism>
<keyword evidence="6" id="KW-0472">Membrane</keyword>
<proteinExistence type="predicted"/>
<evidence type="ECO:0000313" key="9">
    <source>
        <dbReference type="EMBL" id="KAI5060119.1"/>
    </source>
</evidence>
<dbReference type="FunFam" id="3.40.50.10330:FF:000005">
    <property type="entry name" value="Sphingosine kinase 2"/>
    <property type="match status" value="1"/>
</dbReference>
<dbReference type="InterPro" id="IPR001206">
    <property type="entry name" value="Diacylglycerol_kinase_cat_dom"/>
</dbReference>
<dbReference type="Gene3D" id="3.40.50.10330">
    <property type="entry name" value="Probable inorganic polyphosphate/atp-NAD kinase, domain 1"/>
    <property type="match status" value="1"/>
</dbReference>
<dbReference type="Gene3D" id="2.60.200.40">
    <property type="match status" value="1"/>
</dbReference>
<sequence>MALYSDEDAVPSEDMELDGRIVKATLSRTGVIRWTSSSFSDSLVLQDDLLGFSRDHSSLTLFTFKVGQVGCCALNNARVRKDIVLKFRDADTLESWSQTIQECLNGAERPKRLLIFLNPFGGKKLAKELFQQQVEPLLSAAGVGYTLQETQHQNHAREVARSMDPSQYDGIVCVSGDGVLAEVLNGLLERKDWETAIKLPLGVIPAGTGNGMAKSVLHHGQEICNVANAAFAIIKGSKQSLDVATVMQGQACFHSVLLLTWGIVADVDFESEKLRNLGSLRSDIYSLIRIIRLRKYQGTLAYVPAPGYEGSGDPVREDSELFAPDITDSSAGHDESWQGKSRYTGPRLVLERSEWRSVRGKFILVWLQNVPWASETVMAAPKAEFADGFLDLIIIKDCAWWKLLGLFLKLSDGTHVNSRYVEYLKVKAFRLAPGGRVGSRVQGGYIDLDGEVLARGRGAHGDGSKDPMLYGPMLEMTVDKGLATLFCAR</sequence>
<feature type="domain" description="DAGKc" evidence="8">
    <location>
        <begin position="108"/>
        <end position="250"/>
    </location>
</feature>
<dbReference type="GO" id="GO:0005774">
    <property type="term" value="C:vacuolar membrane"/>
    <property type="evidence" value="ECO:0007669"/>
    <property type="project" value="UniProtKB-SubCell"/>
</dbReference>
<dbReference type="AlphaFoldDB" id="A0A9D4U496"/>
<evidence type="ECO:0000256" key="3">
    <source>
        <dbReference type="ARBA" id="ARBA00022741"/>
    </source>
</evidence>
<dbReference type="PANTHER" id="PTHR12358:SF31">
    <property type="entry name" value="ACYLGLYCEROL KINASE, MITOCHONDRIAL"/>
    <property type="match status" value="1"/>
</dbReference>
<dbReference type="OrthoDB" id="3853857at2759"/>
<dbReference type="Pfam" id="PF19279">
    <property type="entry name" value="YegS_C"/>
    <property type="match status" value="1"/>
</dbReference>
<dbReference type="GO" id="GO:0046512">
    <property type="term" value="P:sphingosine biosynthetic process"/>
    <property type="evidence" value="ECO:0007669"/>
    <property type="project" value="TreeGrafter"/>
</dbReference>
<protein>
    <recommendedName>
        <fullName evidence="7">sphingosine kinase</fullName>
        <ecNumber evidence="7">2.7.1.91</ecNumber>
    </recommendedName>
</protein>
<evidence type="ECO:0000256" key="7">
    <source>
        <dbReference type="ARBA" id="ARBA00044037"/>
    </source>
</evidence>
<dbReference type="GO" id="GO:0005524">
    <property type="term" value="F:ATP binding"/>
    <property type="evidence" value="ECO:0007669"/>
    <property type="project" value="UniProtKB-KW"/>
</dbReference>
<keyword evidence="4" id="KW-0418">Kinase</keyword>
<dbReference type="InterPro" id="IPR050187">
    <property type="entry name" value="Lipid_Phosphate_FormReg"/>
</dbReference>
<comment type="caution">
    <text evidence="9">The sequence shown here is derived from an EMBL/GenBank/DDBJ whole genome shotgun (WGS) entry which is preliminary data.</text>
</comment>
<name>A0A9D4U496_ADICA</name>
<dbReference type="PANTHER" id="PTHR12358">
    <property type="entry name" value="SPHINGOSINE KINASE"/>
    <property type="match status" value="1"/>
</dbReference>
<dbReference type="GO" id="GO:0008481">
    <property type="term" value="F:sphingosine kinase activity"/>
    <property type="evidence" value="ECO:0007669"/>
    <property type="project" value="UniProtKB-EC"/>
</dbReference>
<evidence type="ECO:0000259" key="8">
    <source>
        <dbReference type="PROSITE" id="PS50146"/>
    </source>
</evidence>
<reference evidence="9" key="1">
    <citation type="submission" date="2021-01" db="EMBL/GenBank/DDBJ databases">
        <title>Adiantum capillus-veneris genome.</title>
        <authorList>
            <person name="Fang Y."/>
            <person name="Liao Q."/>
        </authorList>
    </citation>
    <scope>NUCLEOTIDE SEQUENCE</scope>
    <source>
        <strain evidence="9">H3</strain>
        <tissue evidence="9">Leaf</tissue>
    </source>
</reference>
<keyword evidence="10" id="KW-1185">Reference proteome</keyword>
<comment type="subcellular location">
    <subcellularLocation>
        <location evidence="1">Vacuole membrane</location>
        <topology evidence="1">Peripheral membrane protein</topology>
    </subcellularLocation>
</comment>